<organism evidence="3 4">
    <name type="scientific">Methanooceanicella nereidis</name>
    <dbReference type="NCBI Taxonomy" id="2052831"/>
    <lineage>
        <taxon>Archaea</taxon>
        <taxon>Methanobacteriati</taxon>
        <taxon>Methanobacteriota</taxon>
        <taxon>Stenosarchaea group</taxon>
        <taxon>Methanomicrobia</taxon>
        <taxon>Methanocellales</taxon>
        <taxon>Methanocellaceae</taxon>
        <taxon>Methanooceanicella</taxon>
    </lineage>
</organism>
<dbReference type="GO" id="GO:0003677">
    <property type="term" value="F:DNA binding"/>
    <property type="evidence" value="ECO:0007669"/>
    <property type="project" value="UniProtKB-KW"/>
</dbReference>
<dbReference type="SUPFAM" id="SSF51182">
    <property type="entry name" value="RmlC-like cupins"/>
    <property type="match status" value="1"/>
</dbReference>
<dbReference type="CDD" id="cd02209">
    <property type="entry name" value="cupin_XRE_C"/>
    <property type="match status" value="1"/>
</dbReference>
<dbReference type="PROSITE" id="PS50943">
    <property type="entry name" value="HTH_CROC1"/>
    <property type="match status" value="1"/>
</dbReference>
<gene>
    <name evidence="3" type="ORF">CUJ83_08490</name>
</gene>
<protein>
    <submittedName>
        <fullName evidence="3">Transcriptional regulator</fullName>
    </submittedName>
</protein>
<dbReference type="InterPro" id="IPR001387">
    <property type="entry name" value="Cro/C1-type_HTH"/>
</dbReference>
<evidence type="ECO:0000313" key="4">
    <source>
        <dbReference type="Proteomes" id="UP001320159"/>
    </source>
</evidence>
<evidence type="ECO:0000259" key="2">
    <source>
        <dbReference type="PROSITE" id="PS50943"/>
    </source>
</evidence>
<dbReference type="CDD" id="cd00093">
    <property type="entry name" value="HTH_XRE"/>
    <property type="match status" value="1"/>
</dbReference>
<keyword evidence="4" id="KW-1185">Reference proteome</keyword>
<name>A0AAP2W665_9EURY</name>
<feature type="domain" description="HTH cro/C1-type" evidence="2">
    <location>
        <begin position="12"/>
        <end position="66"/>
    </location>
</feature>
<dbReference type="GO" id="GO:0003700">
    <property type="term" value="F:DNA-binding transcription factor activity"/>
    <property type="evidence" value="ECO:0007669"/>
    <property type="project" value="TreeGrafter"/>
</dbReference>
<dbReference type="InterPro" id="IPR011051">
    <property type="entry name" value="RmlC_Cupin_sf"/>
</dbReference>
<keyword evidence="1" id="KW-0238">DNA-binding</keyword>
<sequence length="185" mass="21191">MQEKIKEVAERVRELRDILNISLEDMSSYLRISPEKYLRYEKGEEDIPASILYEISHKLGVEMSILLTGEAPRMHYFTVTRKGQGVSVERRKQYKYQNLASNFINKKAEPFIVTVEPKPETSGIQTNSHPGQEFNYILEGSLKLIIKDNEFILEEGDSIYFDSGCEHAMVALGNKPARFLAIIMG</sequence>
<dbReference type="Pfam" id="PF12844">
    <property type="entry name" value="HTH_19"/>
    <property type="match status" value="1"/>
</dbReference>
<dbReference type="RefSeq" id="WP_369424027.1">
    <property type="nucleotide sequence ID" value="NZ_PGCK01000006.1"/>
</dbReference>
<dbReference type="PANTHER" id="PTHR46797:SF19">
    <property type="entry name" value="BLL2473 PROTEIN"/>
    <property type="match status" value="1"/>
</dbReference>
<dbReference type="Proteomes" id="UP001320159">
    <property type="component" value="Unassembled WGS sequence"/>
</dbReference>
<evidence type="ECO:0000313" key="3">
    <source>
        <dbReference type="EMBL" id="MCD1295033.1"/>
    </source>
</evidence>
<dbReference type="InterPro" id="IPR010982">
    <property type="entry name" value="Lambda_DNA-bd_dom_sf"/>
</dbReference>
<dbReference type="AlphaFoldDB" id="A0AAP2W665"/>
<comment type="caution">
    <text evidence="3">The sequence shown here is derived from an EMBL/GenBank/DDBJ whole genome shotgun (WGS) entry which is preliminary data.</text>
</comment>
<dbReference type="Pfam" id="PF07883">
    <property type="entry name" value="Cupin_2"/>
    <property type="match status" value="1"/>
</dbReference>
<accession>A0AAP2W665</accession>
<dbReference type="GO" id="GO:0005829">
    <property type="term" value="C:cytosol"/>
    <property type="evidence" value="ECO:0007669"/>
    <property type="project" value="TreeGrafter"/>
</dbReference>
<reference evidence="3 4" key="1">
    <citation type="submission" date="2017-11" db="EMBL/GenBank/DDBJ databases">
        <title>Isolation and Characterization of Family Methanocellaceae Species from Potential Methane Hydrate Area Offshore Southwestern Taiwan.</title>
        <authorList>
            <person name="Zhang W.-L."/>
            <person name="Chen W.-C."/>
            <person name="Lai M.-C."/>
            <person name="Chen S.-C."/>
        </authorList>
    </citation>
    <scope>NUCLEOTIDE SEQUENCE [LARGE SCALE GENOMIC DNA]</scope>
    <source>
        <strain evidence="3 4">CWC-04</strain>
    </source>
</reference>
<dbReference type="PANTHER" id="PTHR46797">
    <property type="entry name" value="HTH-TYPE TRANSCRIPTIONAL REGULATOR"/>
    <property type="match status" value="1"/>
</dbReference>
<dbReference type="EMBL" id="PGCK01000006">
    <property type="protein sequence ID" value="MCD1295033.1"/>
    <property type="molecule type" value="Genomic_DNA"/>
</dbReference>
<dbReference type="InterPro" id="IPR050807">
    <property type="entry name" value="TransReg_Diox_bact_type"/>
</dbReference>
<dbReference type="InterPro" id="IPR014710">
    <property type="entry name" value="RmlC-like_jellyroll"/>
</dbReference>
<dbReference type="Gene3D" id="1.10.260.40">
    <property type="entry name" value="lambda repressor-like DNA-binding domains"/>
    <property type="match status" value="1"/>
</dbReference>
<dbReference type="Gene3D" id="2.60.120.10">
    <property type="entry name" value="Jelly Rolls"/>
    <property type="match status" value="1"/>
</dbReference>
<evidence type="ECO:0000256" key="1">
    <source>
        <dbReference type="ARBA" id="ARBA00023125"/>
    </source>
</evidence>
<dbReference type="SUPFAM" id="SSF47413">
    <property type="entry name" value="lambda repressor-like DNA-binding domains"/>
    <property type="match status" value="1"/>
</dbReference>
<proteinExistence type="predicted"/>
<dbReference type="InterPro" id="IPR013096">
    <property type="entry name" value="Cupin_2"/>
</dbReference>
<dbReference type="SMART" id="SM00530">
    <property type="entry name" value="HTH_XRE"/>
    <property type="match status" value="1"/>
</dbReference>